<accession>A0A6P2D683</accession>
<organism evidence="1 2">
    <name type="scientific">Gemmata massiliana</name>
    <dbReference type="NCBI Taxonomy" id="1210884"/>
    <lineage>
        <taxon>Bacteria</taxon>
        <taxon>Pseudomonadati</taxon>
        <taxon>Planctomycetota</taxon>
        <taxon>Planctomycetia</taxon>
        <taxon>Gemmatales</taxon>
        <taxon>Gemmataceae</taxon>
        <taxon>Gemmata</taxon>
    </lineage>
</organism>
<reference evidence="1 2" key="1">
    <citation type="submission" date="2019-05" db="EMBL/GenBank/DDBJ databases">
        <authorList>
            <consortium name="Science for Life Laboratories"/>
        </authorList>
    </citation>
    <scope>NUCLEOTIDE SEQUENCE [LARGE SCALE GENOMIC DNA]</scope>
    <source>
        <strain evidence="1">Soil9</strain>
    </source>
</reference>
<evidence type="ECO:0000313" key="1">
    <source>
        <dbReference type="EMBL" id="VTR96659.1"/>
    </source>
</evidence>
<dbReference type="RefSeq" id="WP_162670857.1">
    <property type="nucleotide sequence ID" value="NZ_LR593886.1"/>
</dbReference>
<dbReference type="Proteomes" id="UP000464178">
    <property type="component" value="Chromosome"/>
</dbReference>
<gene>
    <name evidence="1" type="ORF">SOIL9_11100</name>
</gene>
<keyword evidence="2" id="KW-1185">Reference proteome</keyword>
<dbReference type="AlphaFoldDB" id="A0A6P2D683"/>
<dbReference type="EMBL" id="LR593886">
    <property type="protein sequence ID" value="VTR96659.1"/>
    <property type="molecule type" value="Genomic_DNA"/>
</dbReference>
<proteinExistence type="predicted"/>
<evidence type="ECO:0000313" key="2">
    <source>
        <dbReference type="Proteomes" id="UP000464178"/>
    </source>
</evidence>
<name>A0A6P2D683_9BACT</name>
<sequence>MAGGLLTSNAWKTKTVETLPDGTTNTIYTNGLGQVMLKVYTDAASNVWRWYTQYDADGRAILEAGPSVVTGYSESYVDLVNFVSGNAQHLNDSTGLVTAYTYGFSNSATDFAAADVVGYLKRVDLKQGETGAAVPQRTLTYIKHTELTHAFFFTASDTVYRNDNGTGALTTSYAYTYYDGFNQVASVVATLPTVTTAQNGSNAATMVTTVSEAFGHPVWTKDQAGIITYTEYDTLTGAVVKTITDVDTTQTGTFAVKPGGSRPQAPGCT</sequence>
<dbReference type="KEGG" id="gms:SOIL9_11100"/>
<protein>
    <submittedName>
        <fullName evidence="1">Rhs repeat-associated core domain-containing protein: YD repeat protein</fullName>
    </submittedName>
</protein>